<organism evidence="2 3">
    <name type="scientific">Hyphococcus lacteus</name>
    <dbReference type="NCBI Taxonomy" id="3143536"/>
    <lineage>
        <taxon>Bacteria</taxon>
        <taxon>Pseudomonadati</taxon>
        <taxon>Pseudomonadota</taxon>
        <taxon>Alphaproteobacteria</taxon>
        <taxon>Parvularculales</taxon>
        <taxon>Parvularculaceae</taxon>
        <taxon>Hyphococcus</taxon>
    </lineage>
</organism>
<dbReference type="Proteomes" id="UP001560685">
    <property type="component" value="Unassembled WGS sequence"/>
</dbReference>
<dbReference type="InterPro" id="IPR018673">
    <property type="entry name" value="DUF2141"/>
</dbReference>
<gene>
    <name evidence="2" type="ORF">ABFZ84_03950</name>
</gene>
<evidence type="ECO:0000313" key="2">
    <source>
        <dbReference type="EMBL" id="MEX6632693.1"/>
    </source>
</evidence>
<reference evidence="2 3" key="1">
    <citation type="submission" date="2024-05" db="EMBL/GenBank/DDBJ databases">
        <title>Three bacterial strains, DH-69, EH-24, and ECK-19 isolated from coastal sediments.</title>
        <authorList>
            <person name="Ye Y.-Q."/>
            <person name="Du Z.-J."/>
        </authorList>
    </citation>
    <scope>NUCLEOTIDE SEQUENCE [LARGE SCALE GENOMIC DNA]</scope>
    <source>
        <strain evidence="2 3">ECK-19</strain>
    </source>
</reference>
<feature type="chain" id="PRO_5047105031" evidence="1">
    <location>
        <begin position="27"/>
        <end position="169"/>
    </location>
</feature>
<sequence>MLKRTSLLASSLIVSASILTTGAALAKKTPPPTAADYEFEHVSCKGDENEIRIIVAGIKTPSGLITADLFPNKEDGFLRGRGRLLQVKFAAKAPMTKFCVTAPESGQFAMSVYHDGNANGTFDKNGIGLPAEPWGISNNPKVRFAPPPVEKALFTVTKDTPAQVYIDLN</sequence>
<evidence type="ECO:0000313" key="3">
    <source>
        <dbReference type="Proteomes" id="UP001560685"/>
    </source>
</evidence>
<feature type="signal peptide" evidence="1">
    <location>
        <begin position="1"/>
        <end position="26"/>
    </location>
</feature>
<name>A0ABV3Z2F5_9PROT</name>
<dbReference type="RefSeq" id="WP_369312618.1">
    <property type="nucleotide sequence ID" value="NZ_JBEHZE010000001.1"/>
</dbReference>
<keyword evidence="3" id="KW-1185">Reference proteome</keyword>
<evidence type="ECO:0000256" key="1">
    <source>
        <dbReference type="SAM" id="SignalP"/>
    </source>
</evidence>
<comment type="caution">
    <text evidence="2">The sequence shown here is derived from an EMBL/GenBank/DDBJ whole genome shotgun (WGS) entry which is preliminary data.</text>
</comment>
<keyword evidence="1" id="KW-0732">Signal</keyword>
<protein>
    <submittedName>
        <fullName evidence="2">DUF2141 domain-containing protein</fullName>
    </submittedName>
</protein>
<dbReference type="Pfam" id="PF09912">
    <property type="entry name" value="DUF2141"/>
    <property type="match status" value="1"/>
</dbReference>
<dbReference type="EMBL" id="JBEHZE010000001">
    <property type="protein sequence ID" value="MEX6632693.1"/>
    <property type="molecule type" value="Genomic_DNA"/>
</dbReference>
<accession>A0ABV3Z2F5</accession>
<proteinExistence type="predicted"/>